<keyword evidence="3" id="KW-1185">Reference proteome</keyword>
<feature type="region of interest" description="Disordered" evidence="1">
    <location>
        <begin position="275"/>
        <end position="300"/>
    </location>
</feature>
<evidence type="ECO:0000256" key="1">
    <source>
        <dbReference type="SAM" id="MobiDB-lite"/>
    </source>
</evidence>
<evidence type="ECO:0000313" key="2">
    <source>
        <dbReference type="EMBL" id="GMI26804.1"/>
    </source>
</evidence>
<feature type="region of interest" description="Disordered" evidence="1">
    <location>
        <begin position="182"/>
        <end position="207"/>
    </location>
</feature>
<comment type="caution">
    <text evidence="2">The sequence shown here is derived from an EMBL/GenBank/DDBJ whole genome shotgun (WGS) entry which is preliminary data.</text>
</comment>
<name>A0ABQ6MJ21_9STRA</name>
<evidence type="ECO:0000313" key="3">
    <source>
        <dbReference type="Proteomes" id="UP001165060"/>
    </source>
</evidence>
<protein>
    <submittedName>
        <fullName evidence="2">Uncharacterized protein</fullName>
    </submittedName>
</protein>
<accession>A0ABQ6MJ21</accession>
<feature type="compositionally biased region" description="Basic and acidic residues" evidence="1">
    <location>
        <begin position="64"/>
        <end position="74"/>
    </location>
</feature>
<sequence length="908" mass="94599">MLSSRDFCCGLCGSLTAYSDAGEGAAFEGRYRRGGGRQASAFAGIQKLPEFDRATMEYAAPLFDEGKPADRPTADRTPASLPPASLPPASLPLSSCPPLFILLVDLSLPQASLSCVAEAARSFLAELPPECRVGLALFDSFPLRENRALPPEAAAGLPAGLPASRVDLTFVDLSPSHSSLPLLTSPLPPAPLPPSEPSPFPPLSSSLPASSLPSLFPPLSLSLPTSLSRALRLLADWSSSPPLPRPTRPARVPWNGLASAANAAAELLLEHARHPGESMAGPDRPGPDRPGPDRPGAPKFTYAGARLLTFANHESPSPPAPLSGGDLGAGGAGGCAAAPCRRFGEASSSPARKMSSDEEEAALNPFLASPPPADPESPESLHAASLAGERCALAALPVDLFLLLPSAPSPSLSLHPLPPLLPLSLRSGAPAPLLYDLSSFSPTDSISPMDLPPAPPGTPFALPRDLLSRSPFHSPAAFGCGLRLRTSPTIRPVTLPPPASAPRSSPSLHLQAGGLQGACCALPSDPSLYLLGCCSPSSTLGLDLEIGLPLAESLLVDGVESGGYGGARDVEMNPGVQLAFMYTGIVPVEGGYGRDEASSSSEAAAPKEWRVVRRLRVFSTHVGTSADSEEVLQNADIECLASTMFRKLLVAAIDGGPRESGELARDWLVEALRSVYRSAEGEERRRREGEDEPRKGGKKKKLADLSSRLLNRGASDLTDRDILLAQGHPTLSALPLLVYSLVNSDPLRPAGGAFQPSAASRLAAALHLCSMDPPSLVKVLAPRLELWESAFADGPAVERVGLSNRATLEAIAGVDGEAVLLMDSPRGTVVYFANTMGSSDVTELGEPLRKEIAAANREYSLEPGLFCVRAGGEGGGRLMDGLVEDASLGGGFDDWCDKVAEEVKVATN</sequence>
<gene>
    <name evidence="2" type="ORF">TeGR_g2566</name>
</gene>
<feature type="region of interest" description="Disordered" evidence="1">
    <location>
        <begin position="679"/>
        <end position="702"/>
    </location>
</feature>
<dbReference type="EMBL" id="BRYB01004172">
    <property type="protein sequence ID" value="GMI26804.1"/>
    <property type="molecule type" value="Genomic_DNA"/>
</dbReference>
<feature type="compositionally biased region" description="Basic and acidic residues" evidence="1">
    <location>
        <begin position="679"/>
        <end position="695"/>
    </location>
</feature>
<reference evidence="2 3" key="1">
    <citation type="journal article" date="2023" name="Commun. Biol.">
        <title>Genome analysis of Parmales, the sister group of diatoms, reveals the evolutionary specialization of diatoms from phago-mixotrophs to photoautotrophs.</title>
        <authorList>
            <person name="Ban H."/>
            <person name="Sato S."/>
            <person name="Yoshikawa S."/>
            <person name="Yamada K."/>
            <person name="Nakamura Y."/>
            <person name="Ichinomiya M."/>
            <person name="Sato N."/>
            <person name="Blanc-Mathieu R."/>
            <person name="Endo H."/>
            <person name="Kuwata A."/>
            <person name="Ogata H."/>
        </authorList>
    </citation>
    <scope>NUCLEOTIDE SEQUENCE [LARGE SCALE GENOMIC DNA]</scope>
</reference>
<proteinExistence type="predicted"/>
<dbReference type="InterPro" id="IPR036465">
    <property type="entry name" value="vWFA_dom_sf"/>
</dbReference>
<dbReference type="PANTHER" id="PTHR13803:SF17">
    <property type="entry name" value="PROTEIN TRANSPORT PROTEIN SEC24"/>
    <property type="match status" value="1"/>
</dbReference>
<organism evidence="2 3">
    <name type="scientific">Tetraparma gracilis</name>
    <dbReference type="NCBI Taxonomy" id="2962635"/>
    <lineage>
        <taxon>Eukaryota</taxon>
        <taxon>Sar</taxon>
        <taxon>Stramenopiles</taxon>
        <taxon>Ochrophyta</taxon>
        <taxon>Bolidophyceae</taxon>
        <taxon>Parmales</taxon>
        <taxon>Triparmaceae</taxon>
        <taxon>Tetraparma</taxon>
    </lineage>
</organism>
<dbReference type="Gene3D" id="1.20.120.730">
    <property type="entry name" value="Sec23/Sec24 helical domain"/>
    <property type="match status" value="1"/>
</dbReference>
<feature type="region of interest" description="Disordered" evidence="1">
    <location>
        <begin position="346"/>
        <end position="381"/>
    </location>
</feature>
<feature type="region of interest" description="Disordered" evidence="1">
    <location>
        <begin position="63"/>
        <end position="85"/>
    </location>
</feature>
<dbReference type="InterPro" id="IPR050550">
    <property type="entry name" value="SEC23_SEC24_subfamily"/>
</dbReference>
<dbReference type="Proteomes" id="UP001165060">
    <property type="component" value="Unassembled WGS sequence"/>
</dbReference>
<dbReference type="SUPFAM" id="SSF53300">
    <property type="entry name" value="vWA-like"/>
    <property type="match status" value="1"/>
</dbReference>
<dbReference type="PANTHER" id="PTHR13803">
    <property type="entry name" value="SEC24-RELATED PROTEIN"/>
    <property type="match status" value="1"/>
</dbReference>
<feature type="compositionally biased region" description="Pro residues" evidence="1">
    <location>
        <begin position="186"/>
        <end position="202"/>
    </location>
</feature>